<feature type="region of interest" description="Disordered" evidence="1">
    <location>
        <begin position="379"/>
        <end position="400"/>
    </location>
</feature>
<evidence type="ECO:0000256" key="1">
    <source>
        <dbReference type="SAM" id="MobiDB-lite"/>
    </source>
</evidence>
<feature type="compositionally biased region" description="Basic and acidic residues" evidence="1">
    <location>
        <begin position="1"/>
        <end position="11"/>
    </location>
</feature>
<evidence type="ECO:0000313" key="3">
    <source>
        <dbReference type="RefSeq" id="XP_004911917.2"/>
    </source>
</evidence>
<feature type="region of interest" description="Disordered" evidence="1">
    <location>
        <begin position="479"/>
        <end position="502"/>
    </location>
</feature>
<dbReference type="InterPro" id="IPR026133">
    <property type="entry name" value="Tastin"/>
</dbReference>
<reference evidence="3" key="1">
    <citation type="submission" date="2025-08" db="UniProtKB">
        <authorList>
            <consortium name="RefSeq"/>
        </authorList>
    </citation>
    <scope>IDENTIFICATION</scope>
    <source>
        <strain evidence="3">Nigerian</strain>
        <tissue evidence="3">Liver and blood</tissue>
    </source>
</reference>
<dbReference type="AlphaFoldDB" id="A0A8J0R158"/>
<gene>
    <name evidence="3 4" type="primary">troap</name>
</gene>
<dbReference type="RefSeq" id="XP_004911917.2">
    <property type="nucleotide sequence ID" value="XM_004911860.4"/>
</dbReference>
<name>A0A8J0R158_XENTR</name>
<evidence type="ECO:0000313" key="2">
    <source>
        <dbReference type="Proteomes" id="UP000008143"/>
    </source>
</evidence>
<accession>A0A8J0R158</accession>
<dbReference type="GeneID" id="100492277"/>
<dbReference type="PANTHER" id="PTHR15289:SF3">
    <property type="entry name" value="TASTIN"/>
    <property type="match status" value="1"/>
</dbReference>
<dbReference type="Xenbase" id="XB-GENE-29099787">
    <property type="gene designation" value="troap"/>
</dbReference>
<dbReference type="PANTHER" id="PTHR15289">
    <property type="entry name" value="TASTIN"/>
    <property type="match status" value="1"/>
</dbReference>
<feature type="compositionally biased region" description="Polar residues" evidence="1">
    <location>
        <begin position="379"/>
        <end position="398"/>
    </location>
</feature>
<feature type="region of interest" description="Disordered" evidence="1">
    <location>
        <begin position="1"/>
        <end position="44"/>
    </location>
</feature>
<dbReference type="CTD" id="10024"/>
<organism evidence="2 3">
    <name type="scientific">Xenopus tropicalis</name>
    <name type="common">Western clawed frog</name>
    <name type="synonym">Silurana tropicalis</name>
    <dbReference type="NCBI Taxonomy" id="8364"/>
    <lineage>
        <taxon>Eukaryota</taxon>
        <taxon>Metazoa</taxon>
        <taxon>Chordata</taxon>
        <taxon>Craniata</taxon>
        <taxon>Vertebrata</taxon>
        <taxon>Euteleostomi</taxon>
        <taxon>Amphibia</taxon>
        <taxon>Batrachia</taxon>
        <taxon>Anura</taxon>
        <taxon>Pipoidea</taxon>
        <taxon>Pipidae</taxon>
        <taxon>Xenopodinae</taxon>
        <taxon>Xenopus</taxon>
        <taxon>Silurana</taxon>
    </lineage>
</organism>
<dbReference type="Proteomes" id="UP000008143">
    <property type="component" value="Chromosome 2"/>
</dbReference>
<feature type="compositionally biased region" description="Polar residues" evidence="1">
    <location>
        <begin position="481"/>
        <end position="499"/>
    </location>
</feature>
<sequence>MQAVREAHVGGENKSFVKQKSSWEKGKENCMGPPACRPQSKEKQTMQENILKIPQKSKLPVLAKTKPPPDFQKMHQVWQNQFQKGKAISKKSCTRPRPFNLSQKGDKFRIASVTDVGHPVATSSNMKSPVAGLTGREPLSEVFHGQNNTANSKDGSTMHFKADPAALNSIIFNVGISTAGGATGKLSLAQRVPMRVSSNAHPFSGKNIMVRNSMYTAPCSYPESMPRFSWLPNKATEPRALIKQKNQTENRPPDVSLHEHATSREECAIPSQVNSVIQQMTVPLHTPDASNEIFKKQEEGPELELPESRCELPVAAAEISDEEKDLLKEPTEKPSADSKVEVFVADSQALASILSNTGETGLSCGRVSLAQRVLAQSRNMPNRGNMGSSGSLTGQVTPKPSCGRVSVLAKDSVFSSCRISKNSQTPTDSPVCSARRIPHAKPSARLFSQERSVTFKKPIFPKTPRALALEMANKKLEAKQTDLQSSTKSTVRWADQTSPAPVLCEDEPPIEKVVLRLFSDGESSGDTEEGKVPGSTPKQVTIGVAAATSIQSKKDLVSESSAANHEATAAVYSQALSLHQQFASLCTANCAEQTKASLPLSFLAHPAVQALQSSTLGSHSLSHIARLRLHATVSAKQRFWDTCLDEECAFYTSRGPSGTHRSCIDPVAFTLEKQENLHFIPIPSGES</sequence>
<dbReference type="AGR" id="Xenbase:XB-GENE-29099787"/>
<evidence type="ECO:0000313" key="4">
    <source>
        <dbReference type="Xenbase" id="XB-GENE-29099787"/>
    </source>
</evidence>
<proteinExistence type="predicted"/>
<keyword evidence="2" id="KW-1185">Reference proteome</keyword>
<protein>
    <submittedName>
        <fullName evidence="3">Tastin isoform X2</fullName>
    </submittedName>
</protein>